<feature type="transmembrane region" description="Helical" evidence="8">
    <location>
        <begin position="493"/>
        <end position="514"/>
    </location>
</feature>
<dbReference type="EMBL" id="QGDI01000006">
    <property type="protein sequence ID" value="PWJ12577.1"/>
    <property type="molecule type" value="Genomic_DNA"/>
</dbReference>
<feature type="transmembrane region" description="Helical" evidence="8">
    <location>
        <begin position="142"/>
        <end position="161"/>
    </location>
</feature>
<evidence type="ECO:0000313" key="10">
    <source>
        <dbReference type="Proteomes" id="UP000245720"/>
    </source>
</evidence>
<comment type="caution">
    <text evidence="9">The sequence shown here is derived from an EMBL/GenBank/DDBJ whole genome shotgun (WGS) entry which is preliminary data.</text>
</comment>
<evidence type="ECO:0000256" key="6">
    <source>
        <dbReference type="ARBA" id="ARBA00022989"/>
    </source>
</evidence>
<dbReference type="GO" id="GO:0008360">
    <property type="term" value="P:regulation of cell shape"/>
    <property type="evidence" value="ECO:0007669"/>
    <property type="project" value="UniProtKB-KW"/>
</dbReference>
<keyword evidence="7 8" id="KW-0472">Membrane</keyword>
<name>A0A315Y038_RUMFL</name>
<evidence type="ECO:0000256" key="5">
    <source>
        <dbReference type="ARBA" id="ARBA00022984"/>
    </source>
</evidence>
<feature type="transmembrane region" description="Helical" evidence="8">
    <location>
        <begin position="461"/>
        <end position="481"/>
    </location>
</feature>
<evidence type="ECO:0000256" key="8">
    <source>
        <dbReference type="SAM" id="Phobius"/>
    </source>
</evidence>
<dbReference type="PANTHER" id="PTHR30250">
    <property type="entry name" value="PST FAMILY PREDICTED COLANIC ACID TRANSPORTER"/>
    <property type="match status" value="1"/>
</dbReference>
<keyword evidence="5" id="KW-0573">Peptidoglycan synthesis</keyword>
<keyword evidence="4" id="KW-0133">Cell shape</keyword>
<evidence type="ECO:0000256" key="2">
    <source>
        <dbReference type="ARBA" id="ARBA00022475"/>
    </source>
</evidence>
<dbReference type="InterPro" id="IPR002797">
    <property type="entry name" value="Polysacc_synth"/>
</dbReference>
<accession>A0A315Y038</accession>
<dbReference type="PANTHER" id="PTHR30250:SF21">
    <property type="entry name" value="LIPID II FLIPPASE MURJ"/>
    <property type="match status" value="1"/>
</dbReference>
<dbReference type="AlphaFoldDB" id="A0A315Y038"/>
<feature type="transmembrane region" description="Helical" evidence="8">
    <location>
        <begin position="109"/>
        <end position="130"/>
    </location>
</feature>
<feature type="transmembrane region" description="Helical" evidence="8">
    <location>
        <begin position="63"/>
        <end position="88"/>
    </location>
</feature>
<gene>
    <name evidence="9" type="ORF">IE37_01660</name>
</gene>
<dbReference type="InterPro" id="IPR004268">
    <property type="entry name" value="MurJ"/>
</dbReference>
<feature type="transmembrane region" description="Helical" evidence="8">
    <location>
        <begin position="407"/>
        <end position="425"/>
    </location>
</feature>
<feature type="transmembrane region" description="Helical" evidence="8">
    <location>
        <begin position="520"/>
        <end position="540"/>
    </location>
</feature>
<dbReference type="GO" id="GO:0005886">
    <property type="term" value="C:plasma membrane"/>
    <property type="evidence" value="ECO:0007669"/>
    <property type="project" value="UniProtKB-SubCell"/>
</dbReference>
<proteinExistence type="predicted"/>
<comment type="subcellular location">
    <subcellularLocation>
        <location evidence="1">Cell membrane</location>
        <topology evidence="1">Multi-pass membrane protein</topology>
    </subcellularLocation>
</comment>
<feature type="transmembrane region" description="Helical" evidence="8">
    <location>
        <begin position="311"/>
        <end position="330"/>
    </location>
</feature>
<keyword evidence="6 8" id="KW-1133">Transmembrane helix</keyword>
<protein>
    <submittedName>
        <fullName evidence="9">Stage V sporulation protein B</fullName>
    </submittedName>
</protein>
<dbReference type="Pfam" id="PF03023">
    <property type="entry name" value="MurJ"/>
    <property type="match status" value="1"/>
</dbReference>
<evidence type="ECO:0000256" key="7">
    <source>
        <dbReference type="ARBA" id="ARBA00023136"/>
    </source>
</evidence>
<feature type="transmembrane region" description="Helical" evidence="8">
    <location>
        <begin position="364"/>
        <end position="387"/>
    </location>
</feature>
<keyword evidence="3 8" id="KW-0812">Transmembrane</keyword>
<evidence type="ECO:0000256" key="4">
    <source>
        <dbReference type="ARBA" id="ARBA00022960"/>
    </source>
</evidence>
<sequence length="555" mass="57668">MISATYIFVKKVFFIIRSEGIELKKQNFIKGSIILMVSAAAAKVLGAVFKIPLTNMLGGVGMSYFSCAYSIFMPVYSLTVTGLSAAVARMTAQSAALGMYENVRRIRRTAMLLFSAAGLVGSLLILLMAVPFSVYTVGNTDGAAAVAMIAPAVLFGCITAVERGHYEGMSNMYPTALSQLAEGAVKAGAGLMLCSYVTSHPRTVMGLFPFITDIRGAAAAAGITGVTLSTLGAAVFFAFLRLFDRAPKGGERCVQSRREIAKRLLSTALPVGAGAVVTNLTALIDMWTVIGCIAVFGYVGKAPAGVSASELPGFIYGSFAGIALTVFNLVPSVTNMLGKGALTCITSACESGDRAAMERGTMQALLTSAAISVPSAVGLGVMAPEVLGVLYPAQSDEVTVCIAPLRWLMAGMVCLCVSYPLFSMLQAVGKPSAPLKIMLLGTAVKLLGNLLLIPFMGVSGAAVSTSLCYALILLFAVRTYLKVTGLRLQLAPFCKILYSGAMCGGAAYLVGAAADRGGASPAAALSASVISGGAVYVFFIRGLLLRLRRRYTVSA</sequence>
<feature type="transmembrane region" description="Helical" evidence="8">
    <location>
        <begin position="33"/>
        <end position="51"/>
    </location>
</feature>
<evidence type="ECO:0000256" key="3">
    <source>
        <dbReference type="ARBA" id="ARBA00022692"/>
    </source>
</evidence>
<evidence type="ECO:0000256" key="1">
    <source>
        <dbReference type="ARBA" id="ARBA00004651"/>
    </source>
</evidence>
<keyword evidence="2" id="KW-1003">Cell membrane</keyword>
<dbReference type="OrthoDB" id="9775950at2"/>
<dbReference type="InterPro" id="IPR050833">
    <property type="entry name" value="Poly_Biosynth_Transport"/>
</dbReference>
<reference evidence="9 10" key="1">
    <citation type="submission" date="2018-05" db="EMBL/GenBank/DDBJ databases">
        <title>The Hungate 1000. A catalogue of reference genomes from the rumen microbiome.</title>
        <authorList>
            <person name="Kelly W."/>
        </authorList>
    </citation>
    <scope>NUCLEOTIDE SEQUENCE [LARGE SCALE GENOMIC DNA]</scope>
    <source>
        <strain evidence="9 10">SAb67</strain>
    </source>
</reference>
<dbReference type="Proteomes" id="UP000245720">
    <property type="component" value="Unassembled WGS sequence"/>
</dbReference>
<feature type="transmembrane region" description="Helical" evidence="8">
    <location>
        <begin position="218"/>
        <end position="243"/>
    </location>
</feature>
<feature type="transmembrane region" description="Helical" evidence="8">
    <location>
        <begin position="264"/>
        <end position="296"/>
    </location>
</feature>
<dbReference type="GO" id="GO:0009252">
    <property type="term" value="P:peptidoglycan biosynthetic process"/>
    <property type="evidence" value="ECO:0007669"/>
    <property type="project" value="UniProtKB-KW"/>
</dbReference>
<organism evidence="9 10">
    <name type="scientific">Ruminococcus flavefaciens</name>
    <dbReference type="NCBI Taxonomy" id="1265"/>
    <lineage>
        <taxon>Bacteria</taxon>
        <taxon>Bacillati</taxon>
        <taxon>Bacillota</taxon>
        <taxon>Clostridia</taxon>
        <taxon>Eubacteriales</taxon>
        <taxon>Oscillospiraceae</taxon>
        <taxon>Ruminococcus</taxon>
    </lineage>
</organism>
<dbReference type="Pfam" id="PF01943">
    <property type="entry name" value="Polysacc_synt"/>
    <property type="match status" value="1"/>
</dbReference>
<evidence type="ECO:0000313" key="9">
    <source>
        <dbReference type="EMBL" id="PWJ12577.1"/>
    </source>
</evidence>